<keyword evidence="3" id="KW-1185">Reference proteome</keyword>
<dbReference type="Gene3D" id="3.10.690.10">
    <property type="entry name" value="Bifunctional nuclease domain"/>
    <property type="match status" value="1"/>
</dbReference>
<dbReference type="Proteomes" id="UP000825051">
    <property type="component" value="Chromosome"/>
</dbReference>
<reference evidence="2" key="1">
    <citation type="submission" date="2021-08" db="EMBL/GenBank/DDBJ databases">
        <title>Genome of a novel bacterium of the phylum Verrucomicrobia, Oleiharenicola sp. KSB-15.</title>
        <authorList>
            <person name="Chung J.-H."/>
            <person name="Ahn J.-H."/>
            <person name="Yoon Y."/>
            <person name="Kim D.-Y."/>
            <person name="An S.-H."/>
            <person name="Park I."/>
            <person name="Yeon J."/>
        </authorList>
    </citation>
    <scope>NUCLEOTIDE SEQUENCE</scope>
    <source>
        <strain evidence="2">KSB-15</strain>
    </source>
</reference>
<dbReference type="RefSeq" id="WP_220160786.1">
    <property type="nucleotide sequence ID" value="NZ_CP080507.1"/>
</dbReference>
<evidence type="ECO:0000313" key="3">
    <source>
        <dbReference type="Proteomes" id="UP000825051"/>
    </source>
</evidence>
<dbReference type="PANTHER" id="PTHR15160">
    <property type="entry name" value="VON HIPPEL-LINDAU PROTEIN"/>
    <property type="match status" value="1"/>
</dbReference>
<dbReference type="SUPFAM" id="SSF103256">
    <property type="entry name" value="Hypothetical protein TM0160"/>
    <property type="match status" value="1"/>
</dbReference>
<dbReference type="InterPro" id="IPR036104">
    <property type="entry name" value="BFN_sf"/>
</dbReference>
<dbReference type="PROSITE" id="PS51658">
    <property type="entry name" value="BFN"/>
    <property type="match status" value="1"/>
</dbReference>
<dbReference type="KEGG" id="ole:K0B96_10125"/>
<dbReference type="Pfam" id="PF02577">
    <property type="entry name" value="BFN_dom"/>
    <property type="match status" value="1"/>
</dbReference>
<gene>
    <name evidence="2" type="ORF">K0B96_10125</name>
</gene>
<dbReference type="InterPro" id="IPR003729">
    <property type="entry name" value="Bi_nuclease_dom"/>
</dbReference>
<proteinExistence type="predicted"/>
<organism evidence="2 3">
    <name type="scientific">Horticoccus luteus</name>
    <dbReference type="NCBI Taxonomy" id="2862869"/>
    <lineage>
        <taxon>Bacteria</taxon>
        <taxon>Pseudomonadati</taxon>
        <taxon>Verrucomicrobiota</taxon>
        <taxon>Opitutia</taxon>
        <taxon>Opitutales</taxon>
        <taxon>Opitutaceae</taxon>
        <taxon>Horticoccus</taxon>
    </lineage>
</organism>
<feature type="domain" description="BFN" evidence="1">
    <location>
        <begin position="5"/>
        <end position="136"/>
    </location>
</feature>
<accession>A0A8F9XJZ9</accession>
<evidence type="ECO:0000313" key="2">
    <source>
        <dbReference type="EMBL" id="QYM77681.1"/>
    </source>
</evidence>
<protein>
    <submittedName>
        <fullName evidence="2">Bifunctional nuclease family protein</fullName>
    </submittedName>
</protein>
<sequence length="158" mass="17435">MPNQAVVVTVKGVMPTANGCAVFLGNEDKTFVIYVDQSVGNAIQMTLNGVKKERPLTHDLISHILTGLNARIDHVVVNDAQEGTFFARILLRMENELGLKIVEIDARPSDSIVLALQQKRPILVAPAVFSAVEDMTEILERVLQQQSEQDDEPDEESL</sequence>
<dbReference type="GO" id="GO:0004518">
    <property type="term" value="F:nuclease activity"/>
    <property type="evidence" value="ECO:0007669"/>
    <property type="project" value="InterPro"/>
</dbReference>
<name>A0A8F9XJZ9_9BACT</name>
<dbReference type="EMBL" id="CP080507">
    <property type="protein sequence ID" value="QYM77681.1"/>
    <property type="molecule type" value="Genomic_DNA"/>
</dbReference>
<dbReference type="AlphaFoldDB" id="A0A8F9XJZ9"/>
<dbReference type="PANTHER" id="PTHR15160:SF1">
    <property type="entry name" value="VON HIPPEL-LINDAU DISEASE TUMOR SUPPRESSOR"/>
    <property type="match status" value="1"/>
</dbReference>
<evidence type="ECO:0000259" key="1">
    <source>
        <dbReference type="PROSITE" id="PS51658"/>
    </source>
</evidence>